<dbReference type="Gene3D" id="1.20.120.1760">
    <property type="match status" value="1"/>
</dbReference>
<dbReference type="GO" id="GO:0016780">
    <property type="term" value="F:phosphotransferase activity, for other substituted phosphate groups"/>
    <property type="evidence" value="ECO:0007669"/>
    <property type="project" value="InterPro"/>
</dbReference>
<dbReference type="InterPro" id="IPR048254">
    <property type="entry name" value="CDP_ALCOHOL_P_TRANSF_CS"/>
</dbReference>
<dbReference type="InParanoid" id="A0LME3"/>
<keyword evidence="3" id="KW-1133">Transmembrane helix</keyword>
<dbReference type="InterPro" id="IPR043130">
    <property type="entry name" value="CDP-OH_PTrfase_TM_dom"/>
</dbReference>
<keyword evidence="3" id="KW-0812">Transmembrane</keyword>
<reference evidence="4 5" key="1">
    <citation type="submission" date="2006-10" db="EMBL/GenBank/DDBJ databases">
        <title>Complete sequence of Syntrophobacter fumaroxidans MPOB.</title>
        <authorList>
            <consortium name="US DOE Joint Genome Institute"/>
            <person name="Copeland A."/>
            <person name="Lucas S."/>
            <person name="Lapidus A."/>
            <person name="Barry K."/>
            <person name="Detter J.C."/>
            <person name="Glavina del Rio T."/>
            <person name="Hammon N."/>
            <person name="Israni S."/>
            <person name="Pitluck S."/>
            <person name="Goltsman E.G."/>
            <person name="Martinez M."/>
            <person name="Schmutz J."/>
            <person name="Larimer F."/>
            <person name="Land M."/>
            <person name="Hauser L."/>
            <person name="Kyrpides N."/>
            <person name="Kim E."/>
            <person name="Boone D.R."/>
            <person name="Brockman F."/>
            <person name="Culley D."/>
            <person name="Ferry J."/>
            <person name="Gunsalus R."/>
            <person name="McInerney M.J."/>
            <person name="Morrison M."/>
            <person name="Plugge C."/>
            <person name="Rohlin L."/>
            <person name="Scholten J."/>
            <person name="Sieber J."/>
            <person name="Stams A.J.M."/>
            <person name="Worm P."/>
            <person name="Henstra A.M."/>
            <person name="Richardson P."/>
        </authorList>
    </citation>
    <scope>NUCLEOTIDE SEQUENCE [LARGE SCALE GENOMIC DNA]</scope>
    <source>
        <strain evidence="5">DSM 10017 / MPOB</strain>
    </source>
</reference>
<gene>
    <name evidence="4" type="ordered locus">Sfum_2920</name>
</gene>
<name>A0LME3_SYNFM</name>
<evidence type="ECO:0000313" key="4">
    <source>
        <dbReference type="EMBL" id="ABK18595.1"/>
    </source>
</evidence>
<dbReference type="Pfam" id="PF01066">
    <property type="entry name" value="CDP-OH_P_transf"/>
    <property type="match status" value="1"/>
</dbReference>
<dbReference type="GO" id="GO:0008654">
    <property type="term" value="P:phospholipid biosynthetic process"/>
    <property type="evidence" value="ECO:0007669"/>
    <property type="project" value="InterPro"/>
</dbReference>
<proteinExistence type="inferred from homology"/>
<accession>A0LME3</accession>
<feature type="transmembrane region" description="Helical" evidence="3">
    <location>
        <begin position="313"/>
        <end position="334"/>
    </location>
</feature>
<dbReference type="PROSITE" id="PS00379">
    <property type="entry name" value="CDP_ALCOHOL_P_TRANSF"/>
    <property type="match status" value="1"/>
</dbReference>
<feature type="transmembrane region" description="Helical" evidence="3">
    <location>
        <begin position="218"/>
        <end position="237"/>
    </location>
</feature>
<evidence type="ECO:0000256" key="1">
    <source>
        <dbReference type="ARBA" id="ARBA00022679"/>
    </source>
</evidence>
<dbReference type="STRING" id="335543.Sfum_2920"/>
<feature type="transmembrane region" description="Helical" evidence="3">
    <location>
        <begin position="282"/>
        <end position="301"/>
    </location>
</feature>
<protein>
    <submittedName>
        <fullName evidence="4">CDP-alcohol phosphatidyltransferase</fullName>
    </submittedName>
</protein>
<dbReference type="InterPro" id="IPR000462">
    <property type="entry name" value="CDP-OH_P_trans"/>
</dbReference>
<dbReference type="RefSeq" id="WP_011699759.1">
    <property type="nucleotide sequence ID" value="NC_008554.1"/>
</dbReference>
<keyword evidence="3" id="KW-0472">Membrane</keyword>
<feature type="transmembrane region" description="Helical" evidence="3">
    <location>
        <begin position="243"/>
        <end position="262"/>
    </location>
</feature>
<dbReference type="HOGENOM" id="CLU_690171_0_0_7"/>
<evidence type="ECO:0000313" key="5">
    <source>
        <dbReference type="Proteomes" id="UP000001784"/>
    </source>
</evidence>
<evidence type="ECO:0000256" key="3">
    <source>
        <dbReference type="SAM" id="Phobius"/>
    </source>
</evidence>
<dbReference type="AlphaFoldDB" id="A0LME3"/>
<organism evidence="4 5">
    <name type="scientific">Syntrophobacter fumaroxidans (strain DSM 10017 / MPOB)</name>
    <dbReference type="NCBI Taxonomy" id="335543"/>
    <lineage>
        <taxon>Bacteria</taxon>
        <taxon>Pseudomonadati</taxon>
        <taxon>Thermodesulfobacteriota</taxon>
        <taxon>Syntrophobacteria</taxon>
        <taxon>Syntrophobacterales</taxon>
        <taxon>Syntrophobacteraceae</taxon>
        <taxon>Syntrophobacter</taxon>
    </lineage>
</organism>
<dbReference type="EMBL" id="CP000478">
    <property type="protein sequence ID" value="ABK18595.1"/>
    <property type="molecule type" value="Genomic_DNA"/>
</dbReference>
<comment type="similarity">
    <text evidence="2">Belongs to the CDP-alcohol phosphatidyltransferase class-I family.</text>
</comment>
<keyword evidence="1 2" id="KW-0808">Transferase</keyword>
<dbReference type="KEGG" id="sfu:Sfum_2920"/>
<keyword evidence="5" id="KW-1185">Reference proteome</keyword>
<dbReference type="Proteomes" id="UP000001784">
    <property type="component" value="Chromosome"/>
</dbReference>
<sequence>MVRTAVILASDDKGMAPVFGIPAARRLALHLVRIGFTHIHMVGRVNSFVPVLSDLVPERCFHPVMNGESLERVVRELGIPAEERVLVLKANLVADRSALARFLASCGEATACRMEVAGARGRNDGLYLADQANLVSIVDSLWSNSDLDPAVLKDIKEIPALGGLPSIIEDRETDAGKSEDRLVKALGAQTEADDGLMARYFDRHISQFVSRRLAHTGIMPNHITLIGMTLGLIGALLLSLQGYWVKVVGSFLFVVCVIVDGVDGEVARLKMKESTFGHYLDIVTDNIVHAAIFVGIAFGLYHDTGDAGYLGYLWVLLGGFCVCLVAVYVFILRLDADTLSRSPKTLRIMALVTNRDFAYLVFALAVIGRLSWFLLGAALGSYAFAIVLCFVGSRERRTRAAAIKHPASSQ</sequence>
<feature type="transmembrane region" description="Helical" evidence="3">
    <location>
        <begin position="372"/>
        <end position="391"/>
    </location>
</feature>
<dbReference type="eggNOG" id="COG0558">
    <property type="taxonomic scope" value="Bacteria"/>
</dbReference>
<dbReference type="OrthoDB" id="9767918at2"/>
<dbReference type="GO" id="GO:0016020">
    <property type="term" value="C:membrane"/>
    <property type="evidence" value="ECO:0007669"/>
    <property type="project" value="InterPro"/>
</dbReference>
<evidence type="ECO:0000256" key="2">
    <source>
        <dbReference type="RuleBase" id="RU003750"/>
    </source>
</evidence>